<dbReference type="FunFam" id="2.60.40.10:FF:000107">
    <property type="entry name" value="Myosin, light chain kinase a"/>
    <property type="match status" value="1"/>
</dbReference>
<dbReference type="VEuPathDB" id="VectorBase:ASTE006941"/>
<dbReference type="PROSITE" id="PS50835">
    <property type="entry name" value="IG_LIKE"/>
    <property type="match status" value="1"/>
</dbReference>
<dbReference type="InterPro" id="IPR013783">
    <property type="entry name" value="Ig-like_fold"/>
</dbReference>
<dbReference type="InterPro" id="IPR013098">
    <property type="entry name" value="Ig_I-set"/>
</dbReference>
<dbReference type="AlphaFoldDB" id="A0A182Y3Y4"/>
<keyword evidence="3" id="KW-1185">Reference proteome</keyword>
<dbReference type="InterPro" id="IPR036179">
    <property type="entry name" value="Ig-like_dom_sf"/>
</dbReference>
<dbReference type="STRING" id="30069.A0A182Y3Y4"/>
<accession>A0A182Y3Y4</accession>
<dbReference type="EnsemblMetazoa" id="ASTEI03170-RA">
    <property type="protein sequence ID" value="ASTEI03170-PA"/>
    <property type="gene ID" value="ASTEI03170"/>
</dbReference>
<protein>
    <submittedName>
        <fullName evidence="2">Ig-like domain-containing protein</fullName>
    </submittedName>
</protein>
<dbReference type="VEuPathDB" id="VectorBase:ASTEI20_038765"/>
<dbReference type="Gene3D" id="2.60.40.10">
    <property type="entry name" value="Immunoglobulins"/>
    <property type="match status" value="1"/>
</dbReference>
<sequence length="132" mass="15166">MMREETFQAPFFLRKLSDYTVLVGTKAKLSVHISNTADVKIRQRAYQQCVLTWSCFFQVTWYKDDAPLVECERYVCTSRGQLHTLDIATVLPEDNAKWSCQAENLLGKCVCSGQLTVRGMNRPYRCMVVSAR</sequence>
<dbReference type="VEuPathDB" id="VectorBase:ASTEI03170"/>
<reference evidence="2" key="2">
    <citation type="submission" date="2020-05" db="UniProtKB">
        <authorList>
            <consortium name="EnsemblMetazoa"/>
        </authorList>
    </citation>
    <scope>IDENTIFICATION</scope>
    <source>
        <strain evidence="2">Indian</strain>
    </source>
</reference>
<proteinExistence type="predicted"/>
<dbReference type="Pfam" id="PF07679">
    <property type="entry name" value="I-set"/>
    <property type="match status" value="1"/>
</dbReference>
<dbReference type="InterPro" id="IPR007110">
    <property type="entry name" value="Ig-like_dom"/>
</dbReference>
<dbReference type="PANTHER" id="PTHR47633">
    <property type="entry name" value="IMMUNOGLOBULIN"/>
    <property type="match status" value="1"/>
</dbReference>
<keyword evidence="1" id="KW-0393">Immunoglobulin domain</keyword>
<dbReference type="Proteomes" id="UP000076408">
    <property type="component" value="Unassembled WGS sequence"/>
</dbReference>
<dbReference type="SUPFAM" id="SSF48726">
    <property type="entry name" value="Immunoglobulin"/>
    <property type="match status" value="1"/>
</dbReference>
<dbReference type="PANTHER" id="PTHR47633:SF4">
    <property type="entry name" value="MYOPALLADIN ISOFORM X1"/>
    <property type="match status" value="1"/>
</dbReference>
<reference evidence="3" key="1">
    <citation type="journal article" date="2014" name="Genome Biol.">
        <title>Genome analysis of a major urban malaria vector mosquito, Anopheles stephensi.</title>
        <authorList>
            <person name="Jiang X."/>
            <person name="Peery A."/>
            <person name="Hall A.B."/>
            <person name="Sharma A."/>
            <person name="Chen X.G."/>
            <person name="Waterhouse R.M."/>
            <person name="Komissarov A."/>
            <person name="Riehle M.M."/>
            <person name="Shouche Y."/>
            <person name="Sharakhova M.V."/>
            <person name="Lawson D."/>
            <person name="Pakpour N."/>
            <person name="Arensburger P."/>
            <person name="Davidson V.L."/>
            <person name="Eiglmeier K."/>
            <person name="Emrich S."/>
            <person name="George P."/>
            <person name="Kennedy R.C."/>
            <person name="Mane S.P."/>
            <person name="Maslen G."/>
            <person name="Oringanje C."/>
            <person name="Qi Y."/>
            <person name="Settlage R."/>
            <person name="Tojo M."/>
            <person name="Tubio J.M."/>
            <person name="Unger M.F."/>
            <person name="Wang B."/>
            <person name="Vernick K.D."/>
            <person name="Ribeiro J.M."/>
            <person name="James A.A."/>
            <person name="Michel K."/>
            <person name="Riehle M.A."/>
            <person name="Luckhart S."/>
            <person name="Sharakhov I.V."/>
            <person name="Tu Z."/>
        </authorList>
    </citation>
    <scope>NUCLEOTIDE SEQUENCE [LARGE SCALE GENOMIC DNA]</scope>
    <source>
        <strain evidence="3">Indian</strain>
    </source>
</reference>
<evidence type="ECO:0000313" key="3">
    <source>
        <dbReference type="Proteomes" id="UP000076408"/>
    </source>
</evidence>
<organism evidence="2 3">
    <name type="scientific">Anopheles stephensi</name>
    <name type="common">Indo-Pakistan malaria mosquito</name>
    <dbReference type="NCBI Taxonomy" id="30069"/>
    <lineage>
        <taxon>Eukaryota</taxon>
        <taxon>Metazoa</taxon>
        <taxon>Ecdysozoa</taxon>
        <taxon>Arthropoda</taxon>
        <taxon>Hexapoda</taxon>
        <taxon>Insecta</taxon>
        <taxon>Pterygota</taxon>
        <taxon>Neoptera</taxon>
        <taxon>Endopterygota</taxon>
        <taxon>Diptera</taxon>
        <taxon>Nematocera</taxon>
        <taxon>Culicoidea</taxon>
        <taxon>Culicidae</taxon>
        <taxon>Anophelinae</taxon>
        <taxon>Anopheles</taxon>
    </lineage>
</organism>
<evidence type="ECO:0000256" key="1">
    <source>
        <dbReference type="ARBA" id="ARBA00023319"/>
    </source>
</evidence>
<name>A0A182Y3Y4_ANOST</name>
<evidence type="ECO:0000313" key="2">
    <source>
        <dbReference type="EnsemblMetazoa" id="ASTEI03170-PA"/>
    </source>
</evidence>